<organism evidence="7 8">
    <name type="scientific">Segatella oulorum</name>
    <dbReference type="NCBI Taxonomy" id="28136"/>
    <lineage>
        <taxon>Bacteria</taxon>
        <taxon>Pseudomonadati</taxon>
        <taxon>Bacteroidota</taxon>
        <taxon>Bacteroidia</taxon>
        <taxon>Bacteroidales</taxon>
        <taxon>Prevotellaceae</taxon>
        <taxon>Segatella</taxon>
    </lineage>
</organism>
<feature type="transmembrane region" description="Helical" evidence="5">
    <location>
        <begin position="30"/>
        <end position="49"/>
    </location>
</feature>
<dbReference type="eggNOG" id="COG1585">
    <property type="taxonomic scope" value="Bacteria"/>
</dbReference>
<feature type="domain" description="NfeD-like C-terminal" evidence="6">
    <location>
        <begin position="88"/>
        <end position="146"/>
    </location>
</feature>
<dbReference type="InterPro" id="IPR052165">
    <property type="entry name" value="Membrane_assoc_protease"/>
</dbReference>
<evidence type="ECO:0000256" key="4">
    <source>
        <dbReference type="ARBA" id="ARBA00023136"/>
    </source>
</evidence>
<keyword evidence="7" id="KW-0645">Protease</keyword>
<keyword evidence="3 5" id="KW-1133">Transmembrane helix</keyword>
<dbReference type="PANTHER" id="PTHR33507">
    <property type="entry name" value="INNER MEMBRANE PROTEIN YBBJ"/>
    <property type="match status" value="1"/>
</dbReference>
<dbReference type="Pfam" id="PF01957">
    <property type="entry name" value="NfeD"/>
    <property type="match status" value="1"/>
</dbReference>
<evidence type="ECO:0000256" key="1">
    <source>
        <dbReference type="ARBA" id="ARBA00004141"/>
    </source>
</evidence>
<reference evidence="7 8" key="1">
    <citation type="submission" date="2017-02" db="EMBL/GenBank/DDBJ databases">
        <authorList>
            <person name="Peterson S.W."/>
        </authorList>
    </citation>
    <scope>NUCLEOTIDE SEQUENCE [LARGE SCALE GENOMIC DNA]</scope>
    <source>
        <strain evidence="7 8">ATCC 43324</strain>
    </source>
</reference>
<proteinExistence type="predicted"/>
<dbReference type="Proteomes" id="UP000190065">
    <property type="component" value="Unassembled WGS sequence"/>
</dbReference>
<feature type="transmembrane region" description="Helical" evidence="5">
    <location>
        <begin position="55"/>
        <end position="74"/>
    </location>
</feature>
<comment type="subcellular location">
    <subcellularLocation>
        <location evidence="1">Membrane</location>
        <topology evidence="1">Multi-pass membrane protein</topology>
    </subcellularLocation>
</comment>
<dbReference type="GO" id="GO:0006508">
    <property type="term" value="P:proteolysis"/>
    <property type="evidence" value="ECO:0007669"/>
    <property type="project" value="UniProtKB-KW"/>
</dbReference>
<dbReference type="SUPFAM" id="SSF141322">
    <property type="entry name" value="NfeD domain-like"/>
    <property type="match status" value="1"/>
</dbReference>
<dbReference type="RefSeq" id="WP_025070187.1">
    <property type="nucleotide sequence ID" value="NZ_FUXK01000005.1"/>
</dbReference>
<evidence type="ECO:0000313" key="7">
    <source>
        <dbReference type="EMBL" id="SJZ62467.1"/>
    </source>
</evidence>
<evidence type="ECO:0000259" key="6">
    <source>
        <dbReference type="Pfam" id="PF01957"/>
    </source>
</evidence>
<dbReference type="InterPro" id="IPR002810">
    <property type="entry name" value="NfeD-like_C"/>
</dbReference>
<sequence length="148" mass="16321">MIAYLVTHLWLIWTFIFLLCLILELSSGDFYVICLAVGAVVPIVVSFFTPLWLQILLWALSSVFSIWLVRPWLVRHLRTAGDARLSNADALIGRIGVVIADIPAGASGYVKVDGDEWKAVSQNGMPIASGNRVEIVSRESIIVTVKLI</sequence>
<feature type="transmembrane region" description="Helical" evidence="5">
    <location>
        <begin position="6"/>
        <end position="23"/>
    </location>
</feature>
<keyword evidence="4 5" id="KW-0472">Membrane</keyword>
<dbReference type="InterPro" id="IPR012340">
    <property type="entry name" value="NA-bd_OB-fold"/>
</dbReference>
<dbReference type="PANTHER" id="PTHR33507:SF3">
    <property type="entry name" value="INNER MEMBRANE PROTEIN YBBJ"/>
    <property type="match status" value="1"/>
</dbReference>
<dbReference type="Gene3D" id="2.40.50.140">
    <property type="entry name" value="Nucleic acid-binding proteins"/>
    <property type="match status" value="1"/>
</dbReference>
<dbReference type="AlphaFoldDB" id="A0A1T4M6G9"/>
<name>A0A1T4M6G9_9BACT</name>
<keyword evidence="7" id="KW-0378">Hydrolase</keyword>
<gene>
    <name evidence="7" type="ORF">SAMN02745202_00646</name>
</gene>
<dbReference type="EMBL" id="FUXK01000005">
    <property type="protein sequence ID" value="SJZ62467.1"/>
    <property type="molecule type" value="Genomic_DNA"/>
</dbReference>
<evidence type="ECO:0000256" key="2">
    <source>
        <dbReference type="ARBA" id="ARBA00022692"/>
    </source>
</evidence>
<evidence type="ECO:0000256" key="3">
    <source>
        <dbReference type="ARBA" id="ARBA00022989"/>
    </source>
</evidence>
<dbReference type="GO" id="GO:0005886">
    <property type="term" value="C:plasma membrane"/>
    <property type="evidence" value="ECO:0007669"/>
    <property type="project" value="TreeGrafter"/>
</dbReference>
<keyword evidence="2 5" id="KW-0812">Transmembrane</keyword>
<dbReference type="GO" id="GO:0008233">
    <property type="term" value="F:peptidase activity"/>
    <property type="evidence" value="ECO:0007669"/>
    <property type="project" value="UniProtKB-KW"/>
</dbReference>
<evidence type="ECO:0000256" key="5">
    <source>
        <dbReference type="SAM" id="Phobius"/>
    </source>
</evidence>
<dbReference type="STRING" id="28136.SAMN02745202_00646"/>
<evidence type="ECO:0000313" key="8">
    <source>
        <dbReference type="Proteomes" id="UP000190065"/>
    </source>
</evidence>
<protein>
    <submittedName>
        <fullName evidence="7">Membrane protein implicated in regulation of membrane protease activity</fullName>
    </submittedName>
</protein>
<accession>A0A1T4M6G9</accession>